<name>A0A0D2H5E5_9EURO</name>
<evidence type="ECO:0008006" key="4">
    <source>
        <dbReference type="Google" id="ProtNLM"/>
    </source>
</evidence>
<accession>A0A0D2H5E5</accession>
<dbReference type="PANTHER" id="PTHR35870">
    <property type="entry name" value="PROTEIN, PUTATIVE (AFU_ORTHOLOGUE AFUA_5G03330)-RELATED"/>
    <property type="match status" value="1"/>
</dbReference>
<keyword evidence="3" id="KW-1185">Reference proteome</keyword>
<dbReference type="AlphaFoldDB" id="A0A0D2H5E5"/>
<protein>
    <recommendedName>
        <fullName evidence="4">HypA-like protein</fullName>
    </recommendedName>
</protein>
<proteinExistence type="predicted"/>
<dbReference type="GO" id="GO:0016491">
    <property type="term" value="F:oxidoreductase activity"/>
    <property type="evidence" value="ECO:0007669"/>
    <property type="project" value="UniProtKB-KW"/>
</dbReference>
<reference evidence="2 3" key="1">
    <citation type="submission" date="2015-01" db="EMBL/GenBank/DDBJ databases">
        <title>The Genome Sequence of Rhinocladiella mackenzie CBS 650.93.</title>
        <authorList>
            <consortium name="The Broad Institute Genomics Platform"/>
            <person name="Cuomo C."/>
            <person name="de Hoog S."/>
            <person name="Gorbushina A."/>
            <person name="Stielow B."/>
            <person name="Teixiera M."/>
            <person name="Abouelleil A."/>
            <person name="Chapman S.B."/>
            <person name="Priest M."/>
            <person name="Young S.K."/>
            <person name="Wortman J."/>
            <person name="Nusbaum C."/>
            <person name="Birren B."/>
        </authorList>
    </citation>
    <scope>NUCLEOTIDE SEQUENCE [LARGE SCALE GENOMIC DNA]</scope>
    <source>
        <strain evidence="2 3">CBS 650.93</strain>
    </source>
</reference>
<dbReference type="InterPro" id="IPR025337">
    <property type="entry name" value="Questin_oxidase-like"/>
</dbReference>
<dbReference type="PANTHER" id="PTHR35870:SF1">
    <property type="entry name" value="PROTEIN, PUTATIVE (AFU_ORTHOLOGUE AFUA_5G03330)-RELATED"/>
    <property type="match status" value="1"/>
</dbReference>
<gene>
    <name evidence="2" type="ORF">Z518_03605</name>
</gene>
<evidence type="ECO:0000313" key="3">
    <source>
        <dbReference type="Proteomes" id="UP000053617"/>
    </source>
</evidence>
<keyword evidence="1" id="KW-0560">Oxidoreductase</keyword>
<dbReference type="HOGENOM" id="CLU_019145_2_1_1"/>
<dbReference type="GeneID" id="25291676"/>
<dbReference type="VEuPathDB" id="FungiDB:Z518_03605"/>
<dbReference type="STRING" id="1442369.A0A0D2H5E5"/>
<dbReference type="Proteomes" id="UP000053617">
    <property type="component" value="Unassembled WGS sequence"/>
</dbReference>
<dbReference type="RefSeq" id="XP_013272769.1">
    <property type="nucleotide sequence ID" value="XM_013417315.1"/>
</dbReference>
<evidence type="ECO:0000256" key="1">
    <source>
        <dbReference type="ARBA" id="ARBA00023002"/>
    </source>
</evidence>
<dbReference type="EMBL" id="KN847477">
    <property type="protein sequence ID" value="KIX05633.1"/>
    <property type="molecule type" value="Genomic_DNA"/>
</dbReference>
<dbReference type="Pfam" id="PF14027">
    <property type="entry name" value="Questin_oxidase"/>
    <property type="match status" value="1"/>
</dbReference>
<organism evidence="2 3">
    <name type="scientific">Rhinocladiella mackenziei CBS 650.93</name>
    <dbReference type="NCBI Taxonomy" id="1442369"/>
    <lineage>
        <taxon>Eukaryota</taxon>
        <taxon>Fungi</taxon>
        <taxon>Dikarya</taxon>
        <taxon>Ascomycota</taxon>
        <taxon>Pezizomycotina</taxon>
        <taxon>Eurotiomycetes</taxon>
        <taxon>Chaetothyriomycetidae</taxon>
        <taxon>Chaetothyriales</taxon>
        <taxon>Herpotrichiellaceae</taxon>
        <taxon>Rhinocladiella</taxon>
    </lineage>
</organism>
<dbReference type="OrthoDB" id="10004862at2759"/>
<evidence type="ECO:0000313" key="2">
    <source>
        <dbReference type="EMBL" id="KIX05633.1"/>
    </source>
</evidence>
<sequence>MGSEIVYSLSAAETPGLVHADRLSDTAAQEASHLLNKNHETYHAYFHLAGMHNHILHHLFAIYALGASPEDLRAAYSRNADYQKIKRDVKVPDLIQKLADPECFRQSLGQPVLYEDFLQFFKTEVAARGVERTLSSFVFAGDERADDMLARMFGGLLHPIIHLGYGLEFKQPLAVAEALASAAIHDTFMAEICVPAEAESQKHDKAYPETDMMTLIKQIQDDCDIVESISEDETHNKLMTDLMPRAGKKLIKILAQYTVRPEQIDDKLSEMAQVDCYLLGAAQKPDKAIAFDFYMMHCVNLNPFYTVFMQLPWLSAENKCRLLEWKARLDLAVYASCKAPALFPERVTQYQPKYPGGWESIFSRAVRYRDDGHTAKLVRAIRHSQLEVEKKQSVGEAARPLSVESYLLLAHMVMDCVEVMEDKEYKRPEVIYFEDTSEEVLRLVARWIRFCGTDVAWKDVPKLSAQTS</sequence>